<dbReference type="InterPro" id="IPR027417">
    <property type="entry name" value="P-loop_NTPase"/>
</dbReference>
<evidence type="ECO:0000256" key="4">
    <source>
        <dbReference type="ARBA" id="ARBA00022741"/>
    </source>
</evidence>
<dbReference type="FunFam" id="3.40.50.300:FF:000527">
    <property type="entry name" value="Tyrosine-protein kinase etk"/>
    <property type="match status" value="1"/>
</dbReference>
<dbReference type="PANTHER" id="PTHR32309">
    <property type="entry name" value="TYROSINE-PROTEIN KINASE"/>
    <property type="match status" value="1"/>
</dbReference>
<evidence type="ECO:0000313" key="9">
    <source>
        <dbReference type="EMBL" id="GIM70158.1"/>
    </source>
</evidence>
<evidence type="ECO:0000256" key="1">
    <source>
        <dbReference type="ARBA" id="ARBA00007316"/>
    </source>
</evidence>
<keyword evidence="5" id="KW-0418">Kinase</keyword>
<organism evidence="9 10">
    <name type="scientific">Winogradskya consettensis</name>
    <dbReference type="NCBI Taxonomy" id="113560"/>
    <lineage>
        <taxon>Bacteria</taxon>
        <taxon>Bacillati</taxon>
        <taxon>Actinomycetota</taxon>
        <taxon>Actinomycetes</taxon>
        <taxon>Micromonosporales</taxon>
        <taxon>Micromonosporaceae</taxon>
        <taxon>Winogradskya</taxon>
    </lineage>
</organism>
<dbReference type="InterPro" id="IPR033756">
    <property type="entry name" value="YlxH/NBP35"/>
</dbReference>
<evidence type="ECO:0000256" key="5">
    <source>
        <dbReference type="ARBA" id="ARBA00022777"/>
    </source>
</evidence>
<sequence>MGDMELRDYIRVARKRWWMVVTAVAVALALGTLLTVQAVPRYATSVTFFVTTPSAGVSDAYQGGLFSQERVKSYSTLLSGDRIAQLVAGSPGIDLDATEVRARITAQAVPETVLLQATVTDSSKDRSRLIAAATAERFKTLVESLETPPGKKVSSVKVEVVAGPETADTPVSPRPLRNLALAAVLGLIVGAAAAVLREVLDTTIKTAEALQELASAPVLAGVPFDNDAKGGPMTLTGGGHSARAEALRQLRTNLQYVDVDRPVKTLVVTSAVPGEGKSSTACGVAMLFAEAGHRVLIVDADLRRPRIADYLGLEGAAGLTTVLAGKASVDDVLQRYGNHLWVLPSGFLPPNPSELLGSQHMATLMDELREVFDTIIIDCPPLLPVTDAAVVAARADGALLLARSRRTTSAQVTGAVKALKSVDARLLGCVLNMVAAKGPDAYYYYDEYSAKGHSAGRRASGRREAIGVVPDVMAARDVPAADAVSAPPVGSVR</sequence>
<keyword evidence="6" id="KW-0067">ATP-binding</keyword>
<keyword evidence="7" id="KW-0829">Tyrosine-protein kinase</keyword>
<gene>
    <name evidence="9" type="ORF">Aco04nite_18810</name>
</gene>
<keyword evidence="4" id="KW-0547">Nucleotide-binding</keyword>
<comment type="caution">
    <text evidence="9">The sequence shown here is derived from an EMBL/GenBank/DDBJ whole genome shotgun (WGS) entry which is preliminary data.</text>
</comment>
<dbReference type="AlphaFoldDB" id="A0A919SGA2"/>
<dbReference type="EC" id="2.7.10.2" evidence="2"/>
<comment type="similarity">
    <text evidence="1">Belongs to the CpsD/CapB family.</text>
</comment>
<dbReference type="GO" id="GO:0004715">
    <property type="term" value="F:non-membrane spanning protein tyrosine kinase activity"/>
    <property type="evidence" value="ECO:0007669"/>
    <property type="project" value="UniProtKB-EC"/>
</dbReference>
<evidence type="ECO:0000256" key="2">
    <source>
        <dbReference type="ARBA" id="ARBA00011903"/>
    </source>
</evidence>
<name>A0A919SGA2_9ACTN</name>
<comment type="catalytic activity">
    <reaction evidence="8">
        <text>L-tyrosyl-[protein] + ATP = O-phospho-L-tyrosyl-[protein] + ADP + H(+)</text>
        <dbReference type="Rhea" id="RHEA:10596"/>
        <dbReference type="Rhea" id="RHEA-COMP:10136"/>
        <dbReference type="Rhea" id="RHEA-COMP:20101"/>
        <dbReference type="ChEBI" id="CHEBI:15378"/>
        <dbReference type="ChEBI" id="CHEBI:30616"/>
        <dbReference type="ChEBI" id="CHEBI:46858"/>
        <dbReference type="ChEBI" id="CHEBI:61978"/>
        <dbReference type="ChEBI" id="CHEBI:456216"/>
        <dbReference type="EC" id="2.7.10.2"/>
    </reaction>
</comment>
<dbReference type="Gene3D" id="3.40.50.300">
    <property type="entry name" value="P-loop containing nucleotide triphosphate hydrolases"/>
    <property type="match status" value="1"/>
</dbReference>
<evidence type="ECO:0000256" key="8">
    <source>
        <dbReference type="ARBA" id="ARBA00051245"/>
    </source>
</evidence>
<proteinExistence type="inferred from homology"/>
<dbReference type="GO" id="GO:0042802">
    <property type="term" value="F:identical protein binding"/>
    <property type="evidence" value="ECO:0007669"/>
    <property type="project" value="UniProtKB-ARBA"/>
</dbReference>
<dbReference type="InterPro" id="IPR050445">
    <property type="entry name" value="Bact_polysacc_biosynth/exp"/>
</dbReference>
<dbReference type="GO" id="GO:0005524">
    <property type="term" value="F:ATP binding"/>
    <property type="evidence" value="ECO:0007669"/>
    <property type="project" value="UniProtKB-KW"/>
</dbReference>
<protein>
    <recommendedName>
        <fullName evidence="2">non-specific protein-tyrosine kinase</fullName>
        <ecNumber evidence="2">2.7.10.2</ecNumber>
    </recommendedName>
</protein>
<dbReference type="PANTHER" id="PTHR32309:SF13">
    <property type="entry name" value="FERRIC ENTEROBACTIN TRANSPORT PROTEIN FEPE"/>
    <property type="match status" value="1"/>
</dbReference>
<dbReference type="SUPFAM" id="SSF52540">
    <property type="entry name" value="P-loop containing nucleoside triphosphate hydrolases"/>
    <property type="match status" value="1"/>
</dbReference>
<keyword evidence="3" id="KW-0808">Transferase</keyword>
<dbReference type="Proteomes" id="UP000680865">
    <property type="component" value="Unassembled WGS sequence"/>
</dbReference>
<dbReference type="NCBIfam" id="TIGR01007">
    <property type="entry name" value="eps_fam"/>
    <property type="match status" value="1"/>
</dbReference>
<dbReference type="EMBL" id="BOQP01000008">
    <property type="protein sequence ID" value="GIM70158.1"/>
    <property type="molecule type" value="Genomic_DNA"/>
</dbReference>
<reference evidence="9" key="1">
    <citation type="submission" date="2021-03" db="EMBL/GenBank/DDBJ databases">
        <title>Whole genome shotgun sequence of Actinoplanes consettensis NBRC 14913.</title>
        <authorList>
            <person name="Komaki H."/>
            <person name="Tamura T."/>
        </authorList>
    </citation>
    <scope>NUCLEOTIDE SEQUENCE</scope>
    <source>
        <strain evidence="9">NBRC 14913</strain>
    </source>
</reference>
<dbReference type="InterPro" id="IPR005702">
    <property type="entry name" value="Wzc-like_C"/>
</dbReference>
<evidence type="ECO:0000256" key="6">
    <source>
        <dbReference type="ARBA" id="ARBA00022840"/>
    </source>
</evidence>
<accession>A0A919SGA2</accession>
<keyword evidence="10" id="KW-1185">Reference proteome</keyword>
<evidence type="ECO:0000256" key="3">
    <source>
        <dbReference type="ARBA" id="ARBA00022679"/>
    </source>
</evidence>
<evidence type="ECO:0000313" key="10">
    <source>
        <dbReference type="Proteomes" id="UP000680865"/>
    </source>
</evidence>
<dbReference type="GO" id="GO:0005886">
    <property type="term" value="C:plasma membrane"/>
    <property type="evidence" value="ECO:0007669"/>
    <property type="project" value="TreeGrafter"/>
</dbReference>
<dbReference type="Pfam" id="PF10609">
    <property type="entry name" value="ParA"/>
    <property type="match status" value="1"/>
</dbReference>
<evidence type="ECO:0000256" key="7">
    <source>
        <dbReference type="ARBA" id="ARBA00023137"/>
    </source>
</evidence>
<dbReference type="CDD" id="cd05387">
    <property type="entry name" value="BY-kinase"/>
    <property type="match status" value="1"/>
</dbReference>